<dbReference type="Gene3D" id="1.10.150.130">
    <property type="match status" value="1"/>
</dbReference>
<accession>A0A2K3DM67</accession>
<sequence length="682" mass="75680">MSWAFGPWSRLRTRGLGHLIETRRTWSSHLTVSPAAREDLAFWRDYFDHFNGRRSLWLPTHVHTLMHCDAAGKNKSFPGGWGAWTVLNGQVVSARGTWDGRISSFGSTPQELQAVLNGLRSFQGPAGLEGQTIRVMTDNLNAANIINKGSAKADNCYVVAYELLWYCVERNIRLEAQWVPRDKNQFADYLSKIQDPDDWAVSDSTFTALSKQWGPFDIDLFASHRTHRLPAYYATHFAPGAAGVDAFRFRWGRACWAYPPFNLLLHVLKHAQACRARMCLLAPVWPTRDWWPFLTSDGAVFKGFVHGVRVLGKPRDVIAAGQPVPQARLRQVSILGGLAARADPVLSGLAVEFSAAVDGKLAVGTQRQYREPWSAFTRWWEARRLDGSIYDTPPNVVGLYLFSAYVASAEDSVGGGRVRQASAAIHHYFTAAARDSPTGHPICVAARELAARYLVPQARERGAFSADNVARFVAAHGGPGASLIDLMYCTCVSVMFHGFLRWSDMAEVSVHADLLVLTDTHAELFIPRSKTDQLWQGAWVPLSRTGGPACPVALIERLLAAGAYQRSPSFDGEDVGPLLRAVTATRSGHRLQQLMTGTTQAPVFSVTYNTFAGHLRRMCAATALPDNLKSHSLRIGGNSRAEELGFPAELRMRHGRWRSLPMVEHYTRRELAPALEMTRHLV</sequence>
<dbReference type="RefSeq" id="XP_042923348.1">
    <property type="nucleotide sequence ID" value="XM_043062650.1"/>
</dbReference>
<evidence type="ECO:0000313" key="4">
    <source>
        <dbReference type="Proteomes" id="UP000006906"/>
    </source>
</evidence>
<dbReference type="Proteomes" id="UP000006906">
    <property type="component" value="Chromosome 6"/>
</dbReference>
<dbReference type="PANTHER" id="PTHR34605">
    <property type="entry name" value="PHAGE_INTEGRASE DOMAIN-CONTAINING PROTEIN"/>
    <property type="match status" value="1"/>
</dbReference>
<dbReference type="EMBL" id="CM008967">
    <property type="protein sequence ID" value="PNW81613.1"/>
    <property type="molecule type" value="Genomic_DNA"/>
</dbReference>
<dbReference type="SUPFAM" id="SSF47823">
    <property type="entry name" value="lambda integrase-like, N-terminal domain"/>
    <property type="match status" value="1"/>
</dbReference>
<dbReference type="InterPro" id="IPR036397">
    <property type="entry name" value="RNaseH_sf"/>
</dbReference>
<dbReference type="PANTHER" id="PTHR34605:SF4">
    <property type="entry name" value="DNA ADENINE METHYLTRANSFERASE"/>
    <property type="match status" value="1"/>
</dbReference>
<proteinExistence type="predicted"/>
<evidence type="ECO:0008006" key="5">
    <source>
        <dbReference type="Google" id="ProtNLM"/>
    </source>
</evidence>
<dbReference type="AlphaFoldDB" id="A0A2K3DM67"/>
<dbReference type="CDD" id="cd09275">
    <property type="entry name" value="RNase_HI_RT_DIRS1"/>
    <property type="match status" value="1"/>
</dbReference>
<keyword evidence="2" id="KW-0233">DNA recombination</keyword>
<gene>
    <name evidence="3" type="ORF">CHLRE_06g253850v5</name>
</gene>
<dbReference type="OrthoDB" id="542329at2759"/>
<dbReference type="InterPro" id="IPR052925">
    <property type="entry name" value="Phage_Integrase-like_Recomb"/>
</dbReference>
<dbReference type="KEGG" id="cre:CHLRE_06g253850v5"/>
<dbReference type="Gene3D" id="1.10.443.10">
    <property type="entry name" value="Intergrase catalytic core"/>
    <property type="match status" value="1"/>
</dbReference>
<dbReference type="GeneID" id="66053550"/>
<protein>
    <recommendedName>
        <fullName evidence="5">Tyr recombinase domain-containing protein</fullName>
    </recommendedName>
</protein>
<dbReference type="GO" id="GO:0015074">
    <property type="term" value="P:DNA integration"/>
    <property type="evidence" value="ECO:0007669"/>
    <property type="project" value="InterPro"/>
</dbReference>
<evidence type="ECO:0000256" key="1">
    <source>
        <dbReference type="ARBA" id="ARBA00023125"/>
    </source>
</evidence>
<dbReference type="Gene3D" id="3.30.420.10">
    <property type="entry name" value="Ribonuclease H-like superfamily/Ribonuclease H"/>
    <property type="match status" value="1"/>
</dbReference>
<dbReference type="InParanoid" id="A0A2K3DM67"/>
<name>A0A2K3DM67_CHLRE</name>
<organism evidence="3 4">
    <name type="scientific">Chlamydomonas reinhardtii</name>
    <name type="common">Chlamydomonas smithii</name>
    <dbReference type="NCBI Taxonomy" id="3055"/>
    <lineage>
        <taxon>Eukaryota</taxon>
        <taxon>Viridiplantae</taxon>
        <taxon>Chlorophyta</taxon>
        <taxon>core chlorophytes</taxon>
        <taxon>Chlorophyceae</taxon>
        <taxon>CS clade</taxon>
        <taxon>Chlamydomonadales</taxon>
        <taxon>Chlamydomonadaceae</taxon>
        <taxon>Chlamydomonas</taxon>
    </lineage>
</organism>
<dbReference type="InterPro" id="IPR012337">
    <property type="entry name" value="RNaseH-like_sf"/>
</dbReference>
<dbReference type="InterPro" id="IPR013762">
    <property type="entry name" value="Integrase-like_cat_sf"/>
</dbReference>
<keyword evidence="4" id="KW-1185">Reference proteome</keyword>
<dbReference type="InterPro" id="IPR010998">
    <property type="entry name" value="Integrase_recombinase_N"/>
</dbReference>
<dbReference type="InterPro" id="IPR011010">
    <property type="entry name" value="DNA_brk_join_enz"/>
</dbReference>
<evidence type="ECO:0000313" key="3">
    <source>
        <dbReference type="EMBL" id="PNW81613.1"/>
    </source>
</evidence>
<reference evidence="3 4" key="1">
    <citation type="journal article" date="2007" name="Science">
        <title>The Chlamydomonas genome reveals the evolution of key animal and plant functions.</title>
        <authorList>
            <person name="Merchant S.S."/>
            <person name="Prochnik S.E."/>
            <person name="Vallon O."/>
            <person name="Harris E.H."/>
            <person name="Karpowicz S.J."/>
            <person name="Witman G.B."/>
            <person name="Terry A."/>
            <person name="Salamov A."/>
            <person name="Fritz-Laylin L.K."/>
            <person name="Marechal-Drouard L."/>
            <person name="Marshall W.F."/>
            <person name="Qu L.H."/>
            <person name="Nelson D.R."/>
            <person name="Sanderfoot A.A."/>
            <person name="Spalding M.H."/>
            <person name="Kapitonov V.V."/>
            <person name="Ren Q."/>
            <person name="Ferris P."/>
            <person name="Lindquist E."/>
            <person name="Shapiro H."/>
            <person name="Lucas S.M."/>
            <person name="Grimwood J."/>
            <person name="Schmutz J."/>
            <person name="Cardol P."/>
            <person name="Cerutti H."/>
            <person name="Chanfreau G."/>
            <person name="Chen C.L."/>
            <person name="Cognat V."/>
            <person name="Croft M.T."/>
            <person name="Dent R."/>
            <person name="Dutcher S."/>
            <person name="Fernandez E."/>
            <person name="Fukuzawa H."/>
            <person name="Gonzalez-Ballester D."/>
            <person name="Gonzalez-Halphen D."/>
            <person name="Hallmann A."/>
            <person name="Hanikenne M."/>
            <person name="Hippler M."/>
            <person name="Inwood W."/>
            <person name="Jabbari K."/>
            <person name="Kalanon M."/>
            <person name="Kuras R."/>
            <person name="Lefebvre P.A."/>
            <person name="Lemaire S.D."/>
            <person name="Lobanov A.V."/>
            <person name="Lohr M."/>
            <person name="Manuell A."/>
            <person name="Meier I."/>
            <person name="Mets L."/>
            <person name="Mittag M."/>
            <person name="Mittelmeier T."/>
            <person name="Moroney J.V."/>
            <person name="Moseley J."/>
            <person name="Napoli C."/>
            <person name="Nedelcu A.M."/>
            <person name="Niyogi K."/>
            <person name="Novoselov S.V."/>
            <person name="Paulsen I.T."/>
            <person name="Pazour G."/>
            <person name="Purton S."/>
            <person name="Ral J.P."/>
            <person name="Riano-Pachon D.M."/>
            <person name="Riekhof W."/>
            <person name="Rymarquis L."/>
            <person name="Schroda M."/>
            <person name="Stern D."/>
            <person name="Umen J."/>
            <person name="Willows R."/>
            <person name="Wilson N."/>
            <person name="Zimmer S.L."/>
            <person name="Allmer J."/>
            <person name="Balk J."/>
            <person name="Bisova K."/>
            <person name="Chen C.J."/>
            <person name="Elias M."/>
            <person name="Gendler K."/>
            <person name="Hauser C."/>
            <person name="Lamb M.R."/>
            <person name="Ledford H."/>
            <person name="Long J.C."/>
            <person name="Minagawa J."/>
            <person name="Page M.D."/>
            <person name="Pan J."/>
            <person name="Pootakham W."/>
            <person name="Roje S."/>
            <person name="Rose A."/>
            <person name="Stahlberg E."/>
            <person name="Terauchi A.M."/>
            <person name="Yang P."/>
            <person name="Ball S."/>
            <person name="Bowler C."/>
            <person name="Dieckmann C.L."/>
            <person name="Gladyshev V.N."/>
            <person name="Green P."/>
            <person name="Jorgensen R."/>
            <person name="Mayfield S."/>
            <person name="Mueller-Roeber B."/>
            <person name="Rajamani S."/>
            <person name="Sayre R.T."/>
            <person name="Brokstein P."/>
            <person name="Dubchak I."/>
            <person name="Goodstein D."/>
            <person name="Hornick L."/>
            <person name="Huang Y.W."/>
            <person name="Jhaveri J."/>
            <person name="Luo Y."/>
            <person name="Martinez D."/>
            <person name="Ngau W.C."/>
            <person name="Otillar B."/>
            <person name="Poliakov A."/>
            <person name="Porter A."/>
            <person name="Szajkowski L."/>
            <person name="Werner G."/>
            <person name="Zhou K."/>
            <person name="Grigoriev I.V."/>
            <person name="Rokhsar D.S."/>
            <person name="Grossman A.R."/>
        </authorList>
    </citation>
    <scope>NUCLEOTIDE SEQUENCE [LARGE SCALE GENOMIC DNA]</scope>
    <source>
        <strain evidence="4">CC-503</strain>
    </source>
</reference>
<evidence type="ECO:0000256" key="2">
    <source>
        <dbReference type="ARBA" id="ARBA00023172"/>
    </source>
</evidence>
<dbReference type="GO" id="GO:0003677">
    <property type="term" value="F:DNA binding"/>
    <property type="evidence" value="ECO:0007669"/>
    <property type="project" value="UniProtKB-KW"/>
</dbReference>
<dbReference type="SUPFAM" id="SSF53098">
    <property type="entry name" value="Ribonuclease H-like"/>
    <property type="match status" value="1"/>
</dbReference>
<keyword evidence="1" id="KW-0238">DNA-binding</keyword>
<dbReference type="Gramene" id="PNW81613">
    <property type="protein sequence ID" value="PNW81613"/>
    <property type="gene ID" value="CHLRE_06g253850v5"/>
</dbReference>
<dbReference type="GO" id="GO:0006310">
    <property type="term" value="P:DNA recombination"/>
    <property type="evidence" value="ECO:0007669"/>
    <property type="project" value="UniProtKB-KW"/>
</dbReference>
<dbReference type="SUPFAM" id="SSF56349">
    <property type="entry name" value="DNA breaking-rejoining enzymes"/>
    <property type="match status" value="1"/>
</dbReference>